<accession>A0A2A2CD16</accession>
<name>A0A2A2CD16_ECOLX</name>
<dbReference type="Proteomes" id="UP000218543">
    <property type="component" value="Unassembled WGS sequence"/>
</dbReference>
<organism evidence="1 2">
    <name type="scientific">Escherichia coli</name>
    <dbReference type="NCBI Taxonomy" id="562"/>
    <lineage>
        <taxon>Bacteria</taxon>
        <taxon>Pseudomonadati</taxon>
        <taxon>Pseudomonadota</taxon>
        <taxon>Gammaproteobacteria</taxon>
        <taxon>Enterobacterales</taxon>
        <taxon>Enterobacteriaceae</taxon>
        <taxon>Escherichia</taxon>
    </lineage>
</organism>
<dbReference type="RefSeq" id="WP_095585941.1">
    <property type="nucleotide sequence ID" value="NZ_MRVZ01000012.1"/>
</dbReference>
<evidence type="ECO:0000313" key="2">
    <source>
        <dbReference type="Proteomes" id="UP000218543"/>
    </source>
</evidence>
<evidence type="ECO:0000313" key="1">
    <source>
        <dbReference type="EMBL" id="PAU25735.1"/>
    </source>
</evidence>
<dbReference type="AlphaFoldDB" id="A0A2A2CD16"/>
<dbReference type="EMBL" id="MRVZ01000012">
    <property type="protein sequence ID" value="PAU25735.1"/>
    <property type="molecule type" value="Genomic_DNA"/>
</dbReference>
<comment type="caution">
    <text evidence="1">The sequence shown here is derived from an EMBL/GenBank/DDBJ whole genome shotgun (WGS) entry which is preliminary data.</text>
</comment>
<proteinExistence type="predicted"/>
<sequence>MADAKLFIGGMPSPNFPNCNGAYEFTEPHARRIAFEYANGYFTLGWPLQPSVKNYQLQELMSADVGANDHIMMYVIPEQHLLTGVLFEVLEGDGAMTGAALRPGAMLYDNTKKEYSPDTVLDALFTDTAITTMSEKYGHLENPYYVPKGKTLVLTLCVKAVPTDNNTKLYNTTAKVQLVAKVQGFDVPTEV</sequence>
<gene>
    <name evidence="1" type="ORF">BTQ06_04410</name>
</gene>
<reference evidence="1 2" key="1">
    <citation type="submission" date="2016-12" db="EMBL/GenBank/DDBJ databases">
        <title>Real-Time Genomic Investigation Underlying the Public Health Response to a Shiga Toxin-Producing Escherichia Coli O26:H11 Outbreak in a Nursery.</title>
        <authorList>
            <person name="Ferdous M."/>
            <person name="Moran-Gilad J."/>
            <person name="Rossen J.W."/>
            <person name="Gdalevich M."/>
        </authorList>
    </citation>
    <scope>NUCLEOTIDE SEQUENCE [LARGE SCALE GENOMIC DNA]</scope>
    <source>
        <strain evidence="1 2">STEC 514-2</strain>
    </source>
</reference>
<protein>
    <submittedName>
        <fullName evidence="1">Uncharacterized protein</fullName>
    </submittedName>
</protein>